<reference evidence="3" key="1">
    <citation type="journal article" date="2019" name="Int. J. Syst. Evol. Microbiol.">
        <title>The Global Catalogue of Microorganisms (GCM) 10K type strain sequencing project: providing services to taxonomists for standard genome sequencing and annotation.</title>
        <authorList>
            <consortium name="The Broad Institute Genomics Platform"/>
            <consortium name="The Broad Institute Genome Sequencing Center for Infectious Disease"/>
            <person name="Wu L."/>
            <person name="Ma J."/>
        </authorList>
    </citation>
    <scope>NUCLEOTIDE SEQUENCE [LARGE SCALE GENOMIC DNA]</scope>
    <source>
        <strain evidence="3">JCM 17326</strain>
    </source>
</reference>
<dbReference type="Proteomes" id="UP001500630">
    <property type="component" value="Unassembled WGS sequence"/>
</dbReference>
<gene>
    <name evidence="2" type="ORF">GCM10022419_124730</name>
</gene>
<name>A0ABP6ZVA7_9ACTN</name>
<dbReference type="Pfam" id="PF02371">
    <property type="entry name" value="Transposase_20"/>
    <property type="match status" value="1"/>
</dbReference>
<feature type="domain" description="Transposase IS116/IS110/IS902 C-terminal" evidence="1">
    <location>
        <begin position="1"/>
        <end position="62"/>
    </location>
</feature>
<evidence type="ECO:0000313" key="2">
    <source>
        <dbReference type="EMBL" id="GAA3618238.1"/>
    </source>
</evidence>
<dbReference type="InterPro" id="IPR003346">
    <property type="entry name" value="Transposase_20"/>
</dbReference>
<dbReference type="PANTHER" id="PTHR33055">
    <property type="entry name" value="TRANSPOSASE FOR INSERTION SEQUENCE ELEMENT IS1111A"/>
    <property type="match status" value="1"/>
</dbReference>
<dbReference type="EMBL" id="BAABDQ010000057">
    <property type="protein sequence ID" value="GAA3618238.1"/>
    <property type="molecule type" value="Genomic_DNA"/>
</dbReference>
<dbReference type="PANTHER" id="PTHR33055:SF15">
    <property type="entry name" value="TRANSPOSASE-RELATED"/>
    <property type="match status" value="1"/>
</dbReference>
<keyword evidence="3" id="KW-1185">Reference proteome</keyword>
<organism evidence="2 3">
    <name type="scientific">Nonomuraea rosea</name>
    <dbReference type="NCBI Taxonomy" id="638574"/>
    <lineage>
        <taxon>Bacteria</taxon>
        <taxon>Bacillati</taxon>
        <taxon>Actinomycetota</taxon>
        <taxon>Actinomycetes</taxon>
        <taxon>Streptosporangiales</taxon>
        <taxon>Streptosporangiaceae</taxon>
        <taxon>Nonomuraea</taxon>
    </lineage>
</organism>
<accession>A0ABP6ZVA7</accession>
<protein>
    <recommendedName>
        <fullName evidence="1">Transposase IS116/IS110/IS902 C-terminal domain-containing protein</fullName>
    </recommendedName>
</protein>
<sequence length="142" mass="15869">MSRFRTAAHLVSWSGFCPLMKQSAGKLIGRNARTKGNRYIGAVLGESSTAAGHTKTRLGARYRCLAKRRGKPKAQVATGNTHLKIIHSLLSNPGMRYEDLGPDYYETRMHHPRQVRNHVKSLERLGYTVTLDATHPTEEEVA</sequence>
<evidence type="ECO:0000259" key="1">
    <source>
        <dbReference type="Pfam" id="PF02371"/>
    </source>
</evidence>
<dbReference type="InterPro" id="IPR047650">
    <property type="entry name" value="Transpos_IS110"/>
</dbReference>
<comment type="caution">
    <text evidence="2">The sequence shown here is derived from an EMBL/GenBank/DDBJ whole genome shotgun (WGS) entry which is preliminary data.</text>
</comment>
<evidence type="ECO:0000313" key="3">
    <source>
        <dbReference type="Proteomes" id="UP001500630"/>
    </source>
</evidence>
<proteinExistence type="predicted"/>